<keyword evidence="2" id="KW-1185">Reference proteome</keyword>
<evidence type="ECO:0000313" key="1">
    <source>
        <dbReference type="EMBL" id="CAH1802224.1"/>
    </source>
</evidence>
<evidence type="ECO:0000313" key="2">
    <source>
        <dbReference type="Proteomes" id="UP000749559"/>
    </source>
</evidence>
<dbReference type="EMBL" id="CAIIXF020000012">
    <property type="protein sequence ID" value="CAH1802224.1"/>
    <property type="molecule type" value="Genomic_DNA"/>
</dbReference>
<accession>A0A8S4Q7P1</accession>
<name>A0A8S4Q7P1_OWEFU</name>
<reference evidence="1" key="1">
    <citation type="submission" date="2022-03" db="EMBL/GenBank/DDBJ databases">
        <authorList>
            <person name="Martin C."/>
        </authorList>
    </citation>
    <scope>NUCLEOTIDE SEQUENCE</scope>
</reference>
<gene>
    <name evidence="1" type="ORF">OFUS_LOCUS25929</name>
</gene>
<proteinExistence type="predicted"/>
<sequence>MHFYEIQVEKIRTTNMYFLYIATVASLIGSTTGALCRCAVKVEDAVDISVPLESYYQFDIGDVPVCDNEDLKECSDICLDRAIDFPDPFLLDTPSPNSSGKTRGTEYCEKINAMSEADRPDVGVPGLPAASYFMVDDCPETEGYMSTDPAYFRDYLCCDGNTWIDSPECDLLR</sequence>
<protein>
    <submittedName>
        <fullName evidence="1">Uncharacterized protein</fullName>
    </submittedName>
</protein>
<dbReference type="AlphaFoldDB" id="A0A8S4Q7P1"/>
<organism evidence="1 2">
    <name type="scientific">Owenia fusiformis</name>
    <name type="common">Polychaete worm</name>
    <dbReference type="NCBI Taxonomy" id="6347"/>
    <lineage>
        <taxon>Eukaryota</taxon>
        <taxon>Metazoa</taxon>
        <taxon>Spiralia</taxon>
        <taxon>Lophotrochozoa</taxon>
        <taxon>Annelida</taxon>
        <taxon>Polychaeta</taxon>
        <taxon>Sedentaria</taxon>
        <taxon>Canalipalpata</taxon>
        <taxon>Sabellida</taxon>
        <taxon>Oweniida</taxon>
        <taxon>Oweniidae</taxon>
        <taxon>Owenia</taxon>
    </lineage>
</organism>
<dbReference type="Proteomes" id="UP000749559">
    <property type="component" value="Unassembled WGS sequence"/>
</dbReference>
<comment type="caution">
    <text evidence="1">The sequence shown here is derived from an EMBL/GenBank/DDBJ whole genome shotgun (WGS) entry which is preliminary data.</text>
</comment>